<reference evidence="2" key="1">
    <citation type="journal article" date="2020" name="Stud. Mycol.">
        <title>101 Dothideomycetes genomes: a test case for predicting lifestyles and emergence of pathogens.</title>
        <authorList>
            <person name="Haridas S."/>
            <person name="Albert R."/>
            <person name="Binder M."/>
            <person name="Bloem J."/>
            <person name="Labutti K."/>
            <person name="Salamov A."/>
            <person name="Andreopoulos B."/>
            <person name="Baker S."/>
            <person name="Barry K."/>
            <person name="Bills G."/>
            <person name="Bluhm B."/>
            <person name="Cannon C."/>
            <person name="Castanera R."/>
            <person name="Culley D."/>
            <person name="Daum C."/>
            <person name="Ezra D."/>
            <person name="Gonzalez J."/>
            <person name="Henrissat B."/>
            <person name="Kuo A."/>
            <person name="Liang C."/>
            <person name="Lipzen A."/>
            <person name="Lutzoni F."/>
            <person name="Magnuson J."/>
            <person name="Mondo S."/>
            <person name="Nolan M."/>
            <person name="Ohm R."/>
            <person name="Pangilinan J."/>
            <person name="Park H.-J."/>
            <person name="Ramirez L."/>
            <person name="Alfaro M."/>
            <person name="Sun H."/>
            <person name="Tritt A."/>
            <person name="Yoshinaga Y."/>
            <person name="Zwiers L.-H."/>
            <person name="Turgeon B."/>
            <person name="Goodwin S."/>
            <person name="Spatafora J."/>
            <person name="Crous P."/>
            <person name="Grigoriev I."/>
        </authorList>
    </citation>
    <scope>NUCLEOTIDE SEQUENCE</scope>
    <source>
        <strain evidence="2">CBS 207.26</strain>
    </source>
</reference>
<evidence type="ECO:0000259" key="1">
    <source>
        <dbReference type="Pfam" id="PF12550"/>
    </source>
</evidence>
<dbReference type="PANTHER" id="PTHR37784:SF2">
    <property type="entry name" value="HIGH-OSMOLARITY-INDUCED TRANSCRIPTION PROTEIN 1"/>
    <property type="match status" value="1"/>
</dbReference>
<dbReference type="InterPro" id="IPR052146">
    <property type="entry name" value="HOT1"/>
</dbReference>
<dbReference type="AlphaFoldDB" id="A0A6A6ECC3"/>
<dbReference type="PANTHER" id="PTHR37784">
    <property type="entry name" value="PROTEIN MSN1"/>
    <property type="match status" value="1"/>
</dbReference>
<gene>
    <name evidence="2" type="ORF">K469DRAFT_748049</name>
</gene>
<dbReference type="OrthoDB" id="5093479at2759"/>
<accession>A0A6A6ECC3</accession>
<name>A0A6A6ECC3_9PEZI</name>
<organism evidence="2 3">
    <name type="scientific">Zopfia rhizophila CBS 207.26</name>
    <dbReference type="NCBI Taxonomy" id="1314779"/>
    <lineage>
        <taxon>Eukaryota</taxon>
        <taxon>Fungi</taxon>
        <taxon>Dikarya</taxon>
        <taxon>Ascomycota</taxon>
        <taxon>Pezizomycotina</taxon>
        <taxon>Dothideomycetes</taxon>
        <taxon>Dothideomycetes incertae sedis</taxon>
        <taxon>Zopfiaceae</taxon>
        <taxon>Zopfia</taxon>
    </lineage>
</organism>
<dbReference type="InterPro" id="IPR022210">
    <property type="entry name" value="TF_GCR1-like"/>
</dbReference>
<feature type="domain" description="Transcription activator GCR1-like" evidence="1">
    <location>
        <begin position="230"/>
        <end position="302"/>
    </location>
</feature>
<evidence type="ECO:0000313" key="3">
    <source>
        <dbReference type="Proteomes" id="UP000800200"/>
    </source>
</evidence>
<dbReference type="InterPro" id="IPR038279">
    <property type="entry name" value="Ndc10_dom2_sf"/>
</dbReference>
<keyword evidence="3" id="KW-1185">Reference proteome</keyword>
<dbReference type="GO" id="GO:0000981">
    <property type="term" value="F:DNA-binding transcription factor activity, RNA polymerase II-specific"/>
    <property type="evidence" value="ECO:0007669"/>
    <property type="project" value="TreeGrafter"/>
</dbReference>
<dbReference type="EMBL" id="ML994621">
    <property type="protein sequence ID" value="KAF2189404.1"/>
    <property type="molecule type" value="Genomic_DNA"/>
</dbReference>
<sequence length="332" mass="37345">MHLPRRFMRAVAGFSTSLEDYFLVRAAYEPLYALQKQLWPWIEEWEPCFEARACRRRWVEGGLDEDDLAADGFLKLMRRLRPCYPALPFFAHAPFYGPEWDEYALAVQSDAAVGAEPRSILLQRALPELSGVLESSREALLQNSQRLVNRLESKLQGIQSSLDTLLQGRVPITFTGYFGAGPVGQAPAPAATATAAVGAVDAPIASSPSGSGVGATTGLSLPVVTTLAKAFTVKDVWREWKEGFVGLPAVRELEERWGSRWRPGNVVRVQFCRRKVIWDELLARIARGKGEEEAVTELELLRAGRSLNQLIDELKQRRQHRQHRQHQQHQQH</sequence>
<dbReference type="GO" id="GO:0000978">
    <property type="term" value="F:RNA polymerase II cis-regulatory region sequence-specific DNA binding"/>
    <property type="evidence" value="ECO:0007669"/>
    <property type="project" value="TreeGrafter"/>
</dbReference>
<dbReference type="GO" id="GO:0060963">
    <property type="term" value="P:positive regulation of ribosomal protein gene transcription by RNA polymerase II"/>
    <property type="evidence" value="ECO:0007669"/>
    <property type="project" value="TreeGrafter"/>
</dbReference>
<proteinExistence type="predicted"/>
<dbReference type="Proteomes" id="UP000800200">
    <property type="component" value="Unassembled WGS sequence"/>
</dbReference>
<protein>
    <recommendedName>
        <fullName evidence="1">Transcription activator GCR1-like domain-containing protein</fullName>
    </recommendedName>
</protein>
<dbReference type="Pfam" id="PF12550">
    <property type="entry name" value="GCR1_C"/>
    <property type="match status" value="1"/>
</dbReference>
<evidence type="ECO:0000313" key="2">
    <source>
        <dbReference type="EMBL" id="KAF2189404.1"/>
    </source>
</evidence>
<dbReference type="Gene3D" id="1.10.443.20">
    <property type="entry name" value="Centromere DNA-binding protein complex CBF3 subunit, domain 2"/>
    <property type="match status" value="1"/>
</dbReference>